<evidence type="ECO:0000313" key="3">
    <source>
        <dbReference type="Proteomes" id="UP000321717"/>
    </source>
</evidence>
<accession>A0A512HH04</accession>
<keyword evidence="3" id="KW-1185">Reference proteome</keyword>
<dbReference type="SUPFAM" id="SSF54909">
    <property type="entry name" value="Dimeric alpha+beta barrel"/>
    <property type="match status" value="1"/>
</dbReference>
<dbReference type="PANTHER" id="PTHR37832:SF1">
    <property type="entry name" value="STRESS-RESPONSE A_B BARREL DOMAIN-CONTAINING PROTEIN"/>
    <property type="match status" value="1"/>
</dbReference>
<dbReference type="Gene3D" id="3.30.70.100">
    <property type="match status" value="1"/>
</dbReference>
<dbReference type="Pfam" id="PF07876">
    <property type="entry name" value="Dabb"/>
    <property type="match status" value="1"/>
</dbReference>
<dbReference type="SMART" id="SM00886">
    <property type="entry name" value="Dabb"/>
    <property type="match status" value="1"/>
</dbReference>
<organism evidence="2 3">
    <name type="scientific">Ciceribacter naphthalenivorans</name>
    <dbReference type="NCBI Taxonomy" id="1118451"/>
    <lineage>
        <taxon>Bacteria</taxon>
        <taxon>Pseudomonadati</taxon>
        <taxon>Pseudomonadota</taxon>
        <taxon>Alphaproteobacteria</taxon>
        <taxon>Hyphomicrobiales</taxon>
        <taxon>Rhizobiaceae</taxon>
        <taxon>Ciceribacter</taxon>
    </lineage>
</organism>
<dbReference type="PANTHER" id="PTHR37832">
    <property type="entry name" value="BLL2683 PROTEIN"/>
    <property type="match status" value="1"/>
</dbReference>
<dbReference type="AlphaFoldDB" id="A0A512HH04"/>
<dbReference type="InterPro" id="IPR013097">
    <property type="entry name" value="Dabb"/>
</dbReference>
<dbReference type="OrthoDB" id="9813140at2"/>
<protein>
    <submittedName>
        <fullName evidence="2">Stress responsive protein</fullName>
    </submittedName>
</protein>
<dbReference type="EMBL" id="BJZP01000006">
    <property type="protein sequence ID" value="GEO84739.1"/>
    <property type="molecule type" value="Genomic_DNA"/>
</dbReference>
<name>A0A512HH04_9HYPH</name>
<proteinExistence type="predicted"/>
<dbReference type="InterPro" id="IPR011008">
    <property type="entry name" value="Dimeric_a/b-barrel"/>
</dbReference>
<sequence>MPHDVVRSSPVHHIVMWKVAGDAQSSKQDAIAKVRAEFEALRGLIPGMTRLEIGVDHSRVSYSCDMVLVTEFESEGALQAYATHPAHLAARDRLEGLRIARHQVDYVATTEGAR</sequence>
<dbReference type="RefSeq" id="WP_147179504.1">
    <property type="nucleotide sequence ID" value="NZ_BJZP01000006.1"/>
</dbReference>
<dbReference type="PROSITE" id="PS51502">
    <property type="entry name" value="S_R_A_B_BARREL"/>
    <property type="match status" value="1"/>
</dbReference>
<gene>
    <name evidence="2" type="ORF">RNA01_16710</name>
</gene>
<comment type="caution">
    <text evidence="2">The sequence shown here is derived from an EMBL/GenBank/DDBJ whole genome shotgun (WGS) entry which is preliminary data.</text>
</comment>
<dbReference type="Proteomes" id="UP000321717">
    <property type="component" value="Unassembled WGS sequence"/>
</dbReference>
<feature type="domain" description="Stress-response A/B barrel" evidence="1">
    <location>
        <begin position="11"/>
        <end position="106"/>
    </location>
</feature>
<evidence type="ECO:0000259" key="1">
    <source>
        <dbReference type="PROSITE" id="PS51502"/>
    </source>
</evidence>
<reference evidence="2 3" key="1">
    <citation type="submission" date="2019-07" db="EMBL/GenBank/DDBJ databases">
        <title>Whole genome shotgun sequence of Rhizobium naphthalenivorans NBRC 107585.</title>
        <authorList>
            <person name="Hosoyama A."/>
            <person name="Uohara A."/>
            <person name="Ohji S."/>
            <person name="Ichikawa N."/>
        </authorList>
    </citation>
    <scope>NUCLEOTIDE SEQUENCE [LARGE SCALE GENOMIC DNA]</scope>
    <source>
        <strain evidence="2 3">NBRC 107585</strain>
    </source>
</reference>
<evidence type="ECO:0000313" key="2">
    <source>
        <dbReference type="EMBL" id="GEO84739.1"/>
    </source>
</evidence>